<dbReference type="NCBIfam" id="NF033543">
    <property type="entry name" value="transpos_IS256"/>
    <property type="match status" value="1"/>
</dbReference>
<reference evidence="8" key="1">
    <citation type="submission" date="2016-06" db="EMBL/GenBank/DDBJ databases">
        <authorList>
            <person name="Nascimento L."/>
            <person name="Pereira R.V."/>
            <person name="Martins L.F."/>
            <person name="Quaggio R.B."/>
            <person name="Silva A.M."/>
            <person name="Setubal J.C."/>
        </authorList>
    </citation>
    <scope>NUCLEOTIDE SEQUENCE [LARGE SCALE GENOMIC DNA]</scope>
</reference>
<dbReference type="Pfam" id="PF00872">
    <property type="entry name" value="Transposase_mut"/>
    <property type="match status" value="1"/>
</dbReference>
<keyword evidence="4 6" id="KW-0238">DNA-binding</keyword>
<comment type="caution">
    <text evidence="7">The sequence shown here is derived from an EMBL/GenBank/DDBJ whole genome shotgun (WGS) entry which is preliminary data.</text>
</comment>
<evidence type="ECO:0000313" key="7">
    <source>
        <dbReference type="EMBL" id="OUM88716.1"/>
    </source>
</evidence>
<gene>
    <name evidence="7" type="ORF">BAA01_00075</name>
</gene>
<accession>A0A1Y3PRH3</accession>
<comment type="function">
    <text evidence="1 6">Required for the transposition of the insertion element.</text>
</comment>
<dbReference type="PANTHER" id="PTHR33217:SF7">
    <property type="entry name" value="TRANSPOSASE FOR INSERTION SEQUENCE ELEMENT IS1081"/>
    <property type="match status" value="1"/>
</dbReference>
<proteinExistence type="inferred from homology"/>
<dbReference type="GO" id="GO:0004803">
    <property type="term" value="F:transposase activity"/>
    <property type="evidence" value="ECO:0007669"/>
    <property type="project" value="UniProtKB-UniRule"/>
</dbReference>
<dbReference type="AlphaFoldDB" id="A0A1Y3PRH3"/>
<comment type="similarity">
    <text evidence="2 6">Belongs to the transposase mutator family.</text>
</comment>
<dbReference type="PANTHER" id="PTHR33217">
    <property type="entry name" value="TRANSPOSASE FOR INSERTION SEQUENCE ELEMENT IS1081"/>
    <property type="match status" value="1"/>
</dbReference>
<keyword evidence="5 6" id="KW-0233">DNA recombination</keyword>
<evidence type="ECO:0000256" key="1">
    <source>
        <dbReference type="ARBA" id="ARBA00002190"/>
    </source>
</evidence>
<evidence type="ECO:0000256" key="4">
    <source>
        <dbReference type="ARBA" id="ARBA00023125"/>
    </source>
</evidence>
<dbReference type="InterPro" id="IPR001207">
    <property type="entry name" value="Transposase_mutator"/>
</dbReference>
<dbReference type="GO" id="GO:0006313">
    <property type="term" value="P:DNA transposition"/>
    <property type="evidence" value="ECO:0007669"/>
    <property type="project" value="UniProtKB-UniRule"/>
</dbReference>
<keyword evidence="6" id="KW-0814">Transposable element</keyword>
<evidence type="ECO:0000256" key="3">
    <source>
        <dbReference type="ARBA" id="ARBA00022578"/>
    </source>
</evidence>
<dbReference type="GO" id="GO:0003677">
    <property type="term" value="F:DNA binding"/>
    <property type="evidence" value="ECO:0007669"/>
    <property type="project" value="UniProtKB-UniRule"/>
</dbReference>
<sequence length="404" mass="45994">MLHPTWDTNQLFRGDEGMAKLLESVVNQVLHAQVTEQLKAAPFERSEERLGYRNGYRAREMKTRVGTLELRVPRVRSVSFSTELFERYQRSEQALLLAMMEMVINGVSTRKVRRITEELCGTSFSKSTVSELCKALDPIVREWNERSLEAVAYPFVIVDALQLKIRKGGRVIPQSAVLAVGVNAEGYREVLGLMIGDSESEASWSEFFTWLKQRGLTGVDLVVSDHHGGLVNAIRRHFQGASWQRCQVHLMRNVLDAAPAHCQHSRKAKIRLMFNAPDMETARRLLDDILSEYGSRAPKAVACLEAGFEDAMAVMALPECYRRRLRSTNGLERLNREVRRRERVIGIFPNVASALRLLGALLMEQDEEWTTGRCYLRMDEYWQWKKAKDEASGEKTTSEGDQAA</sequence>
<name>A0A1Y3PRH3_9BACI</name>
<dbReference type="Proteomes" id="UP000196475">
    <property type="component" value="Unassembled WGS sequence"/>
</dbReference>
<keyword evidence="3 6" id="KW-0815">Transposition</keyword>
<evidence type="ECO:0000256" key="2">
    <source>
        <dbReference type="ARBA" id="ARBA00010961"/>
    </source>
</evidence>
<evidence type="ECO:0000256" key="6">
    <source>
        <dbReference type="RuleBase" id="RU365089"/>
    </source>
</evidence>
<protein>
    <recommendedName>
        <fullName evidence="6">Mutator family transposase</fullName>
    </recommendedName>
</protein>
<evidence type="ECO:0000313" key="8">
    <source>
        <dbReference type="Proteomes" id="UP000196475"/>
    </source>
</evidence>
<evidence type="ECO:0000256" key="5">
    <source>
        <dbReference type="ARBA" id="ARBA00023172"/>
    </source>
</evidence>
<organism evidence="7 8">
    <name type="scientific">Bacillus thermozeamaize</name>
    <dbReference type="NCBI Taxonomy" id="230954"/>
    <lineage>
        <taxon>Bacteria</taxon>
        <taxon>Bacillati</taxon>
        <taxon>Bacillota</taxon>
        <taxon>Bacilli</taxon>
        <taxon>Bacillales</taxon>
        <taxon>Bacillaceae</taxon>
        <taxon>Bacillus</taxon>
    </lineage>
</organism>
<dbReference type="EMBL" id="LZRT01000057">
    <property type="protein sequence ID" value="OUM88716.1"/>
    <property type="molecule type" value="Genomic_DNA"/>
</dbReference>